<dbReference type="AlphaFoldDB" id="A0A8K0JXC8"/>
<feature type="transmembrane region" description="Helical" evidence="7">
    <location>
        <begin position="312"/>
        <end position="332"/>
    </location>
</feature>
<sequence>MALSMAQRPLRTPPLPSVPEDRTPLLTAPRHRSCLGSPPPSGQLFTLALLCITAKLGGWLVTLIHMPALLGMLLVGVLFQNIGLVKITGTYVGIVGNLRQIALVLILTRAGLDLDPSALRRLYATVLRLGLVPWTVECVIVALMTHFLVGLPWIWGFLLGAIVAAVSPAVVVPALIRLREKGYGVAKGIPTLIIAVSGIDDAFSVAIFGVVQSIMFSSGALAYEILMGPLAIVVGVGFGILWGLLSKYVPDRADPFVVPLRVLMLFGGGLVAVIGSEEIGFGGAGPLGCITAAFVSCVCWTSQGWDIEDNPVATAFEVFWIIFEPILFGLTGTEIKLHELEPKLVSIGLCILIVRILATIVISIGCKLNLKEKIFVSLSWMAKATVQAALGPVVLGLLTGKGEGHGHGHGHAPVSEHAPEFNSTVVDFNKDPEQIEWAKAVLVISVLSIMLTAPIGALAIALSGPRLLKKASRRQSSFHGGAVMTPIGPWNPRPRPSLRDISLYEEGEDEDEEEDEEMDNVSKKPGETEEVPVKGDKAEILDVRPGILKDDWRSNLKGIDGPMLTVGGLEDEGGEKEATVTEENEVKEGVKEKEKTEVGNGDAR</sequence>
<gene>
    <name evidence="9" type="ORF">J437_LFUL002306</name>
</gene>
<dbReference type="OrthoDB" id="423807at2759"/>
<feature type="region of interest" description="Disordered" evidence="6">
    <location>
        <begin position="552"/>
        <end position="604"/>
    </location>
</feature>
<organism evidence="9 10">
    <name type="scientific">Ladona fulva</name>
    <name type="common">Scarce chaser dragonfly</name>
    <name type="synonym">Libellula fulva</name>
    <dbReference type="NCBI Taxonomy" id="123851"/>
    <lineage>
        <taxon>Eukaryota</taxon>
        <taxon>Metazoa</taxon>
        <taxon>Ecdysozoa</taxon>
        <taxon>Arthropoda</taxon>
        <taxon>Hexapoda</taxon>
        <taxon>Insecta</taxon>
        <taxon>Pterygota</taxon>
        <taxon>Palaeoptera</taxon>
        <taxon>Odonata</taxon>
        <taxon>Epiprocta</taxon>
        <taxon>Anisoptera</taxon>
        <taxon>Libelluloidea</taxon>
        <taxon>Libellulidae</taxon>
        <taxon>Ladona</taxon>
    </lineage>
</organism>
<evidence type="ECO:0000256" key="2">
    <source>
        <dbReference type="ARBA" id="ARBA00007367"/>
    </source>
</evidence>
<evidence type="ECO:0000256" key="4">
    <source>
        <dbReference type="ARBA" id="ARBA00022989"/>
    </source>
</evidence>
<reference evidence="9" key="1">
    <citation type="submission" date="2013-04" db="EMBL/GenBank/DDBJ databases">
        <authorList>
            <person name="Qu J."/>
            <person name="Murali S.C."/>
            <person name="Bandaranaike D."/>
            <person name="Bellair M."/>
            <person name="Blankenburg K."/>
            <person name="Chao H."/>
            <person name="Dinh H."/>
            <person name="Doddapaneni H."/>
            <person name="Downs B."/>
            <person name="Dugan-Rocha S."/>
            <person name="Elkadiri S."/>
            <person name="Gnanaolivu R.D."/>
            <person name="Hernandez B."/>
            <person name="Javaid M."/>
            <person name="Jayaseelan J.C."/>
            <person name="Lee S."/>
            <person name="Li M."/>
            <person name="Ming W."/>
            <person name="Munidasa M."/>
            <person name="Muniz J."/>
            <person name="Nguyen L."/>
            <person name="Ongeri F."/>
            <person name="Osuji N."/>
            <person name="Pu L.-L."/>
            <person name="Puazo M."/>
            <person name="Qu C."/>
            <person name="Quiroz J."/>
            <person name="Raj R."/>
            <person name="Weissenberger G."/>
            <person name="Xin Y."/>
            <person name="Zou X."/>
            <person name="Han Y."/>
            <person name="Richards S."/>
            <person name="Worley K."/>
            <person name="Muzny D."/>
            <person name="Gibbs R."/>
        </authorList>
    </citation>
    <scope>NUCLEOTIDE SEQUENCE</scope>
    <source>
        <strain evidence="9">Sampled in the wild</strain>
    </source>
</reference>
<feature type="compositionally biased region" description="Basic and acidic residues" evidence="6">
    <location>
        <begin position="520"/>
        <end position="538"/>
    </location>
</feature>
<dbReference type="InterPro" id="IPR006153">
    <property type="entry name" value="Cation/H_exchanger_TM"/>
</dbReference>
<protein>
    <recommendedName>
        <fullName evidence="8">Cation/H+ exchanger transmembrane domain-containing protein</fullName>
    </recommendedName>
</protein>
<feature type="transmembrane region" description="Helical" evidence="7">
    <location>
        <begin position="188"/>
        <end position="215"/>
    </location>
</feature>
<feature type="transmembrane region" description="Helical" evidence="7">
    <location>
        <begin position="440"/>
        <end position="464"/>
    </location>
</feature>
<feature type="transmembrane region" description="Helical" evidence="7">
    <location>
        <begin position="153"/>
        <end position="176"/>
    </location>
</feature>
<comment type="similarity">
    <text evidence="2">Belongs to the monovalent cation:proton antiporter 1 (CPA1) transporter (TC 2.A.36) family.</text>
</comment>
<dbReference type="InterPro" id="IPR038770">
    <property type="entry name" value="Na+/solute_symporter_sf"/>
</dbReference>
<dbReference type="PANTHER" id="PTHR31102:SF1">
    <property type="entry name" value="CATION_H+ EXCHANGER DOMAIN-CONTAINING PROTEIN"/>
    <property type="match status" value="1"/>
</dbReference>
<evidence type="ECO:0000256" key="5">
    <source>
        <dbReference type="ARBA" id="ARBA00023136"/>
    </source>
</evidence>
<dbReference type="GO" id="GO:0015297">
    <property type="term" value="F:antiporter activity"/>
    <property type="evidence" value="ECO:0007669"/>
    <property type="project" value="InterPro"/>
</dbReference>
<dbReference type="GO" id="GO:1902600">
    <property type="term" value="P:proton transmembrane transport"/>
    <property type="evidence" value="ECO:0007669"/>
    <property type="project" value="InterPro"/>
</dbReference>
<keyword evidence="3 7" id="KW-0812">Transmembrane</keyword>
<feature type="transmembrane region" description="Helical" evidence="7">
    <location>
        <begin position="256"/>
        <end position="275"/>
    </location>
</feature>
<feature type="compositionally biased region" description="Basic and acidic residues" evidence="6">
    <location>
        <begin position="575"/>
        <end position="604"/>
    </location>
</feature>
<keyword evidence="10" id="KW-1185">Reference proteome</keyword>
<dbReference type="EMBL" id="KZ308187">
    <property type="protein sequence ID" value="KAG8224184.1"/>
    <property type="molecule type" value="Genomic_DNA"/>
</dbReference>
<feature type="domain" description="Cation/H+ exchanger transmembrane" evidence="8">
    <location>
        <begin position="53"/>
        <end position="396"/>
    </location>
</feature>
<proteinExistence type="inferred from homology"/>
<dbReference type="Pfam" id="PF00999">
    <property type="entry name" value="Na_H_Exchanger"/>
    <property type="match status" value="1"/>
</dbReference>
<dbReference type="Proteomes" id="UP000792457">
    <property type="component" value="Unassembled WGS sequence"/>
</dbReference>
<feature type="compositionally biased region" description="Acidic residues" evidence="6">
    <location>
        <begin position="506"/>
        <end position="519"/>
    </location>
</feature>
<evidence type="ECO:0000313" key="10">
    <source>
        <dbReference type="Proteomes" id="UP000792457"/>
    </source>
</evidence>
<dbReference type="InterPro" id="IPR051843">
    <property type="entry name" value="CPA1_transporter"/>
</dbReference>
<comment type="caution">
    <text evidence="9">The sequence shown here is derived from an EMBL/GenBank/DDBJ whole genome shotgun (WGS) entry which is preliminary data.</text>
</comment>
<dbReference type="Gene3D" id="1.20.1530.20">
    <property type="match status" value="1"/>
</dbReference>
<feature type="transmembrane region" description="Helical" evidence="7">
    <location>
        <begin position="56"/>
        <end position="79"/>
    </location>
</feature>
<name>A0A8K0JXC8_LADFU</name>
<evidence type="ECO:0000256" key="6">
    <source>
        <dbReference type="SAM" id="MobiDB-lite"/>
    </source>
</evidence>
<evidence type="ECO:0000256" key="1">
    <source>
        <dbReference type="ARBA" id="ARBA00004141"/>
    </source>
</evidence>
<reference evidence="9" key="2">
    <citation type="submission" date="2017-10" db="EMBL/GenBank/DDBJ databases">
        <title>Ladona fulva Genome sequencing and assembly.</title>
        <authorList>
            <person name="Murali S."/>
            <person name="Richards S."/>
            <person name="Bandaranaike D."/>
            <person name="Bellair M."/>
            <person name="Blankenburg K."/>
            <person name="Chao H."/>
            <person name="Dinh H."/>
            <person name="Doddapaneni H."/>
            <person name="Dugan-Rocha S."/>
            <person name="Elkadiri S."/>
            <person name="Gnanaolivu R."/>
            <person name="Hernandez B."/>
            <person name="Skinner E."/>
            <person name="Javaid M."/>
            <person name="Lee S."/>
            <person name="Li M."/>
            <person name="Ming W."/>
            <person name="Munidasa M."/>
            <person name="Muniz J."/>
            <person name="Nguyen L."/>
            <person name="Hughes D."/>
            <person name="Osuji N."/>
            <person name="Pu L.-L."/>
            <person name="Puazo M."/>
            <person name="Qu C."/>
            <person name="Quiroz J."/>
            <person name="Raj R."/>
            <person name="Weissenberger G."/>
            <person name="Xin Y."/>
            <person name="Zou X."/>
            <person name="Han Y."/>
            <person name="Worley K."/>
            <person name="Muzny D."/>
            <person name="Gibbs R."/>
        </authorList>
    </citation>
    <scope>NUCLEOTIDE SEQUENCE</scope>
    <source>
        <strain evidence="9">Sampled in the wild</strain>
    </source>
</reference>
<feature type="transmembrane region" description="Helical" evidence="7">
    <location>
        <begin position="91"/>
        <end position="110"/>
    </location>
</feature>
<evidence type="ECO:0000313" key="9">
    <source>
        <dbReference type="EMBL" id="KAG8224184.1"/>
    </source>
</evidence>
<comment type="subcellular location">
    <subcellularLocation>
        <location evidence="1">Membrane</location>
        <topology evidence="1">Multi-pass membrane protein</topology>
    </subcellularLocation>
</comment>
<feature type="transmembrane region" description="Helical" evidence="7">
    <location>
        <begin position="281"/>
        <end position="300"/>
    </location>
</feature>
<feature type="transmembrane region" description="Helical" evidence="7">
    <location>
        <begin position="344"/>
        <end position="366"/>
    </location>
</feature>
<feature type="transmembrane region" description="Helical" evidence="7">
    <location>
        <begin position="122"/>
        <end position="147"/>
    </location>
</feature>
<dbReference type="PANTHER" id="PTHR31102">
    <property type="match status" value="1"/>
</dbReference>
<feature type="region of interest" description="Disordered" evidence="6">
    <location>
        <begin position="479"/>
        <end position="498"/>
    </location>
</feature>
<dbReference type="GO" id="GO:0016020">
    <property type="term" value="C:membrane"/>
    <property type="evidence" value="ECO:0007669"/>
    <property type="project" value="UniProtKB-SubCell"/>
</dbReference>
<accession>A0A8K0JXC8</accession>
<keyword evidence="5 7" id="KW-0472">Membrane</keyword>
<feature type="transmembrane region" description="Helical" evidence="7">
    <location>
        <begin position="221"/>
        <end position="244"/>
    </location>
</feature>
<feature type="region of interest" description="Disordered" evidence="6">
    <location>
        <begin position="1"/>
        <end position="23"/>
    </location>
</feature>
<evidence type="ECO:0000256" key="3">
    <source>
        <dbReference type="ARBA" id="ARBA00022692"/>
    </source>
</evidence>
<evidence type="ECO:0000259" key="8">
    <source>
        <dbReference type="Pfam" id="PF00999"/>
    </source>
</evidence>
<evidence type="ECO:0000256" key="7">
    <source>
        <dbReference type="SAM" id="Phobius"/>
    </source>
</evidence>
<keyword evidence="4 7" id="KW-1133">Transmembrane helix</keyword>
<feature type="region of interest" description="Disordered" evidence="6">
    <location>
        <begin position="506"/>
        <end position="538"/>
    </location>
</feature>